<dbReference type="EMBL" id="JBIASD010000012">
    <property type="protein sequence ID" value="MFF3667875.1"/>
    <property type="molecule type" value="Genomic_DNA"/>
</dbReference>
<protein>
    <submittedName>
        <fullName evidence="2">MarR family transcriptional regulator</fullName>
    </submittedName>
</protein>
<dbReference type="RefSeq" id="WP_387413109.1">
    <property type="nucleotide sequence ID" value="NZ_CP191998.1"/>
</dbReference>
<gene>
    <name evidence="2" type="ORF">ACFYXI_19975</name>
</gene>
<feature type="region of interest" description="Disordered" evidence="1">
    <location>
        <begin position="233"/>
        <end position="276"/>
    </location>
</feature>
<evidence type="ECO:0000313" key="3">
    <source>
        <dbReference type="Proteomes" id="UP001602013"/>
    </source>
</evidence>
<evidence type="ECO:0000256" key="1">
    <source>
        <dbReference type="SAM" id="MobiDB-lite"/>
    </source>
</evidence>
<reference evidence="2 3" key="1">
    <citation type="submission" date="2024-10" db="EMBL/GenBank/DDBJ databases">
        <title>The Natural Products Discovery Center: Release of the First 8490 Sequenced Strains for Exploring Actinobacteria Biosynthetic Diversity.</title>
        <authorList>
            <person name="Kalkreuter E."/>
            <person name="Kautsar S.A."/>
            <person name="Yang D."/>
            <person name="Bader C.D."/>
            <person name="Teijaro C.N."/>
            <person name="Fluegel L."/>
            <person name="Davis C.M."/>
            <person name="Simpson J.R."/>
            <person name="Lauterbach L."/>
            <person name="Steele A.D."/>
            <person name="Gui C."/>
            <person name="Meng S."/>
            <person name="Li G."/>
            <person name="Viehrig K."/>
            <person name="Ye F."/>
            <person name="Su P."/>
            <person name="Kiefer A.F."/>
            <person name="Nichols A."/>
            <person name="Cepeda A.J."/>
            <person name="Yan W."/>
            <person name="Fan B."/>
            <person name="Jiang Y."/>
            <person name="Adhikari A."/>
            <person name="Zheng C.-J."/>
            <person name="Schuster L."/>
            <person name="Cowan T.M."/>
            <person name="Smanski M.J."/>
            <person name="Chevrette M.G."/>
            <person name="De Carvalho L.P.S."/>
            <person name="Shen B."/>
        </authorList>
    </citation>
    <scope>NUCLEOTIDE SEQUENCE [LARGE SCALE GENOMIC DNA]</scope>
    <source>
        <strain evidence="2 3">NPDC002173</strain>
    </source>
</reference>
<evidence type="ECO:0000313" key="2">
    <source>
        <dbReference type="EMBL" id="MFF3667875.1"/>
    </source>
</evidence>
<feature type="compositionally biased region" description="Low complexity" evidence="1">
    <location>
        <begin position="233"/>
        <end position="247"/>
    </location>
</feature>
<name>A0ABW6SW21_9ACTN</name>
<comment type="caution">
    <text evidence="2">The sequence shown here is derived from an EMBL/GenBank/DDBJ whole genome shotgun (WGS) entry which is preliminary data.</text>
</comment>
<organism evidence="2 3">
    <name type="scientific">Microtetraspora malaysiensis</name>
    <dbReference type="NCBI Taxonomy" id="161358"/>
    <lineage>
        <taxon>Bacteria</taxon>
        <taxon>Bacillati</taxon>
        <taxon>Actinomycetota</taxon>
        <taxon>Actinomycetes</taxon>
        <taxon>Streptosporangiales</taxon>
        <taxon>Streptosporangiaceae</taxon>
        <taxon>Microtetraspora</taxon>
    </lineage>
</organism>
<feature type="compositionally biased region" description="Basic and acidic residues" evidence="1">
    <location>
        <begin position="248"/>
        <end position="259"/>
    </location>
</feature>
<sequence>MATTTTLDSVLTGLAQDRATGSLRIGRAGTIFLTRGRVSYAECTGTPGVEELLTASGRISAGAVRKARQAATGESDPPSGGDRLVDAGVLTKGELEFCVLGATLDASYFLLGPTLATSGARPGPKPRFKDGERHWLGTHWFFDVPGLFQECRRRKARLDRAWPSSELDTQPVIPVRRIPGRHVVLSALQWEVLLGADTTATPAELARRLGRPAYSTLLAVRELGAAGLLATGADPADQAAPTQPALPKRAERSGPRAELRPGPGSDPAQPYLPQVSADPTDVKLLIRLRDALEALQ</sequence>
<proteinExistence type="predicted"/>
<accession>A0ABW6SW21</accession>
<keyword evidence="3" id="KW-1185">Reference proteome</keyword>
<dbReference type="Proteomes" id="UP001602013">
    <property type="component" value="Unassembled WGS sequence"/>
</dbReference>